<gene>
    <name evidence="1" type="ORF">S03H2_23193</name>
</gene>
<dbReference type="EMBL" id="BARU01012631">
    <property type="protein sequence ID" value="GAH43325.1"/>
    <property type="molecule type" value="Genomic_DNA"/>
</dbReference>
<organism evidence="1">
    <name type="scientific">marine sediment metagenome</name>
    <dbReference type="NCBI Taxonomy" id="412755"/>
    <lineage>
        <taxon>unclassified sequences</taxon>
        <taxon>metagenomes</taxon>
        <taxon>ecological metagenomes</taxon>
    </lineage>
</organism>
<accession>X1GES1</accession>
<protein>
    <submittedName>
        <fullName evidence="1">Uncharacterized protein</fullName>
    </submittedName>
</protein>
<proteinExistence type="predicted"/>
<comment type="caution">
    <text evidence="1">The sequence shown here is derived from an EMBL/GenBank/DDBJ whole genome shotgun (WGS) entry which is preliminary data.</text>
</comment>
<dbReference type="AlphaFoldDB" id="X1GES1"/>
<reference evidence="1" key="1">
    <citation type="journal article" date="2014" name="Front. Microbiol.">
        <title>High frequency of phylogenetically diverse reductive dehalogenase-homologous genes in deep subseafloor sedimentary metagenomes.</title>
        <authorList>
            <person name="Kawai M."/>
            <person name="Futagami T."/>
            <person name="Toyoda A."/>
            <person name="Takaki Y."/>
            <person name="Nishi S."/>
            <person name="Hori S."/>
            <person name="Arai W."/>
            <person name="Tsubouchi T."/>
            <person name="Morono Y."/>
            <person name="Uchiyama I."/>
            <person name="Ito T."/>
            <person name="Fujiyama A."/>
            <person name="Inagaki F."/>
            <person name="Takami H."/>
        </authorList>
    </citation>
    <scope>NUCLEOTIDE SEQUENCE</scope>
    <source>
        <strain evidence="1">Expedition CK06-06</strain>
    </source>
</reference>
<evidence type="ECO:0000313" key="1">
    <source>
        <dbReference type="EMBL" id="GAH43325.1"/>
    </source>
</evidence>
<name>X1GES1_9ZZZZ</name>
<sequence>MIKLEEQAEEKALQPSDIKNPICPFCLKEIQKIYMREIKGYLGKRYLYYCSDCLKVLGLSHRKGFWMG</sequence>